<accession>A0A316HY33</accession>
<organism evidence="1 2">
    <name type="scientific">Lentzea atacamensis</name>
    <dbReference type="NCBI Taxonomy" id="531938"/>
    <lineage>
        <taxon>Bacteria</taxon>
        <taxon>Bacillati</taxon>
        <taxon>Actinomycetota</taxon>
        <taxon>Actinomycetes</taxon>
        <taxon>Pseudonocardiales</taxon>
        <taxon>Pseudonocardiaceae</taxon>
        <taxon>Lentzea</taxon>
    </lineage>
</organism>
<dbReference type="EMBL" id="QGHB01000007">
    <property type="protein sequence ID" value="PWK85059.1"/>
    <property type="molecule type" value="Genomic_DNA"/>
</dbReference>
<gene>
    <name evidence="1" type="ORF">C8D88_107266</name>
</gene>
<evidence type="ECO:0000313" key="2">
    <source>
        <dbReference type="Proteomes" id="UP000246005"/>
    </source>
</evidence>
<sequence length="44" mass="5049">MAKPVHNTLSAFESFDDRPALFDSGVEFTYRERRSQRSTGSRTP</sequence>
<comment type="caution">
    <text evidence="1">The sequence shown here is derived from an EMBL/GenBank/DDBJ whole genome shotgun (WGS) entry which is preliminary data.</text>
</comment>
<dbReference type="Proteomes" id="UP000246005">
    <property type="component" value="Unassembled WGS sequence"/>
</dbReference>
<proteinExistence type="predicted"/>
<reference evidence="1 2" key="1">
    <citation type="submission" date="2018-05" db="EMBL/GenBank/DDBJ databases">
        <title>Genomic Encyclopedia of Type Strains, Phase IV (KMG-IV): sequencing the most valuable type-strain genomes for metagenomic binning, comparative biology and taxonomic classification.</title>
        <authorList>
            <person name="Goeker M."/>
        </authorList>
    </citation>
    <scope>NUCLEOTIDE SEQUENCE [LARGE SCALE GENOMIC DNA]</scope>
    <source>
        <strain evidence="1 2">DSM 45480</strain>
    </source>
</reference>
<name>A0A316HY33_9PSEU</name>
<protein>
    <submittedName>
        <fullName evidence="1">Uncharacterized protein</fullName>
    </submittedName>
</protein>
<evidence type="ECO:0000313" key="1">
    <source>
        <dbReference type="EMBL" id="PWK85059.1"/>
    </source>
</evidence>
<dbReference type="AlphaFoldDB" id="A0A316HY33"/>